<dbReference type="AlphaFoldDB" id="A0A401JES2"/>
<dbReference type="EMBL" id="BGOW01000016">
    <property type="protein sequence ID" value="GBL46121.1"/>
    <property type="molecule type" value="Genomic_DNA"/>
</dbReference>
<reference evidence="1 2" key="1">
    <citation type="journal article" date="2019" name="Front. Microbiol.">
        <title>Genomes of Neutrophilic Sulfur-Oxidizing Chemolithoautotrophs Representing 9 Proteobacterial Species From 8 Genera.</title>
        <authorList>
            <person name="Watanabe T."/>
            <person name="Kojima H."/>
            <person name="Umezawa K."/>
            <person name="Hori C."/>
            <person name="Takasuka T.E."/>
            <person name="Kato Y."/>
            <person name="Fukui M."/>
        </authorList>
    </citation>
    <scope>NUCLEOTIDE SEQUENCE [LARGE SCALE GENOMIC DNA]</scope>
    <source>
        <strain evidence="1 2">TTN</strain>
    </source>
</reference>
<accession>A0A401JES2</accession>
<evidence type="ECO:0000313" key="1">
    <source>
        <dbReference type="EMBL" id="GBL46121.1"/>
    </source>
</evidence>
<keyword evidence="2" id="KW-1185">Reference proteome</keyword>
<proteinExistence type="predicted"/>
<sequence>MNHYYIYYRVKDDDAETETRIRAMQARLACRSNISGRLLKRRDDSSTWMEIYENVADSNNFEHQLARAVSEFDVDMFLTGDGRRVIECFVGDVAASSIPPCKTS</sequence>
<protein>
    <recommendedName>
        <fullName evidence="3">DUF4936 family protein</fullName>
    </recommendedName>
</protein>
<dbReference type="Proteomes" id="UP000286806">
    <property type="component" value="Unassembled WGS sequence"/>
</dbReference>
<dbReference type="Pfam" id="PF16290">
    <property type="entry name" value="DUF4936"/>
    <property type="match status" value="1"/>
</dbReference>
<evidence type="ECO:0000313" key="2">
    <source>
        <dbReference type="Proteomes" id="UP000286806"/>
    </source>
</evidence>
<organism evidence="1 2">
    <name type="scientific">Sulfuriferula multivorans</name>
    <dbReference type="NCBI Taxonomy" id="1559896"/>
    <lineage>
        <taxon>Bacteria</taxon>
        <taxon>Pseudomonadati</taxon>
        <taxon>Pseudomonadota</taxon>
        <taxon>Betaproteobacteria</taxon>
        <taxon>Nitrosomonadales</taxon>
        <taxon>Sulfuricellaceae</taxon>
        <taxon>Sulfuriferula</taxon>
    </lineage>
</organism>
<gene>
    <name evidence="1" type="ORF">SFMTTN_1933</name>
</gene>
<dbReference type="InterPro" id="IPR032556">
    <property type="entry name" value="DUF4936"/>
</dbReference>
<name>A0A401JES2_9PROT</name>
<evidence type="ECO:0008006" key="3">
    <source>
        <dbReference type="Google" id="ProtNLM"/>
    </source>
</evidence>
<dbReference type="RefSeq" id="WP_189836359.1">
    <property type="nucleotide sequence ID" value="NZ_BGOW01000016.1"/>
</dbReference>
<comment type="caution">
    <text evidence="1">The sequence shown here is derived from an EMBL/GenBank/DDBJ whole genome shotgun (WGS) entry which is preliminary data.</text>
</comment>